<dbReference type="InterPro" id="IPR014353">
    <property type="entry name" value="Membr-bd_ADH_cyt_c"/>
</dbReference>
<comment type="caution">
    <text evidence="13">The sequence shown here is derived from an EMBL/GenBank/DDBJ whole genome shotgun (WGS) entry which is preliminary data.</text>
</comment>
<dbReference type="InterPro" id="IPR051459">
    <property type="entry name" value="Cytochrome_c-type_DH"/>
</dbReference>
<keyword evidence="5 11" id="KW-0479">Metal-binding</keyword>
<feature type="domain" description="Cytochrome c" evidence="12">
    <location>
        <begin position="209"/>
        <end position="318"/>
    </location>
</feature>
<evidence type="ECO:0000256" key="9">
    <source>
        <dbReference type="ARBA" id="ARBA00023004"/>
    </source>
</evidence>
<dbReference type="PANTHER" id="PTHR35008">
    <property type="entry name" value="BLL4482 PROTEIN-RELATED"/>
    <property type="match status" value="1"/>
</dbReference>
<evidence type="ECO:0000313" key="13">
    <source>
        <dbReference type="EMBL" id="PVX81850.1"/>
    </source>
</evidence>
<dbReference type="PANTHER" id="PTHR35008:SF8">
    <property type="entry name" value="ALCOHOL DEHYDROGENASE CYTOCHROME C SUBUNIT"/>
    <property type="match status" value="1"/>
</dbReference>
<dbReference type="InterPro" id="IPR009056">
    <property type="entry name" value="Cyt_c-like_dom"/>
</dbReference>
<keyword evidence="9 11" id="KW-0408">Iron</keyword>
<dbReference type="Proteomes" id="UP000245712">
    <property type="component" value="Unassembled WGS sequence"/>
</dbReference>
<keyword evidence="4 11" id="KW-0349">Heme</keyword>
<feature type="domain" description="Cytochrome c" evidence="12">
    <location>
        <begin position="64"/>
        <end position="167"/>
    </location>
</feature>
<dbReference type="InterPro" id="IPR036909">
    <property type="entry name" value="Cyt_c-like_dom_sf"/>
</dbReference>
<proteinExistence type="predicted"/>
<keyword evidence="6" id="KW-0732">Signal</keyword>
<sequence>MTARTARNTLIGVAALVVVAGLGVAAWVGLQPGPMEFTNGKPVSLASYPGHTPTGVPAELANADLVTRGRYLTRTADCEACHTAQGGRPFAGGRAFSLPFGTLYAPNITPDKETGIGEWTDADFLRAVHRGIARDGTRLYPAFPYASYTMLSDSDVLAIKAYLFSLPPVHQDTLPNTFEFPYNQRWLMLFWAMLFNSNDRFRPVDSESPEWNRGAYLVEALAHCGECHTPRNMFQSLDNRLKFSGGVVQGWNAYNITSDKGTGVGNWTPAELASYLSSGHATGRGTAGGPMAEAVELSFRYMVPSDIAAMVVYLKSIPAVKSENIPDRLADAASPLHSNGAPGNPLGKRIFEGTCASCHAWTGKGAIRAEAQLTGSRAVNDPSAMNVAQMVLTGSGRRPDDKASMPAFGAIFTDAEVAAVSNYVTARFGSEPSHIDAADVAQLRQQSGAMLAARDH</sequence>
<dbReference type="Pfam" id="PF00034">
    <property type="entry name" value="Cytochrom_C"/>
    <property type="match status" value="2"/>
</dbReference>
<protein>
    <submittedName>
        <fullName evidence="13">Mono/diheme cytochrome c family protein</fullName>
    </submittedName>
</protein>
<dbReference type="PIRSF" id="PIRSF000018">
    <property type="entry name" value="Mb_ADH_cyt_c"/>
    <property type="match status" value="1"/>
</dbReference>
<dbReference type="EMBL" id="QEOB01000010">
    <property type="protein sequence ID" value="PVX81850.1"/>
    <property type="molecule type" value="Genomic_DNA"/>
</dbReference>
<gene>
    <name evidence="13" type="ORF">C7402_110255</name>
</gene>
<evidence type="ECO:0000256" key="11">
    <source>
        <dbReference type="PROSITE-ProRule" id="PRU00433"/>
    </source>
</evidence>
<evidence type="ECO:0000256" key="8">
    <source>
        <dbReference type="ARBA" id="ARBA00022982"/>
    </source>
</evidence>
<keyword evidence="3" id="KW-1003">Cell membrane</keyword>
<evidence type="ECO:0000256" key="6">
    <source>
        <dbReference type="ARBA" id="ARBA00022729"/>
    </source>
</evidence>
<dbReference type="SUPFAM" id="SSF46626">
    <property type="entry name" value="Cytochrome c"/>
    <property type="match status" value="3"/>
</dbReference>
<keyword evidence="10" id="KW-0472">Membrane</keyword>
<evidence type="ECO:0000256" key="4">
    <source>
        <dbReference type="ARBA" id="ARBA00022617"/>
    </source>
</evidence>
<evidence type="ECO:0000256" key="1">
    <source>
        <dbReference type="ARBA" id="ARBA00004236"/>
    </source>
</evidence>
<comment type="subcellular location">
    <subcellularLocation>
        <location evidence="1">Cell membrane</location>
    </subcellularLocation>
</comment>
<keyword evidence="7" id="KW-0677">Repeat</keyword>
<evidence type="ECO:0000256" key="5">
    <source>
        <dbReference type="ARBA" id="ARBA00022723"/>
    </source>
</evidence>
<reference evidence="13 14" key="1">
    <citation type="submission" date="2018-05" db="EMBL/GenBank/DDBJ databases">
        <title>Genomic Encyclopedia of Type Strains, Phase IV (KMG-V): Genome sequencing to study the core and pangenomes of soil and plant-associated prokaryotes.</title>
        <authorList>
            <person name="Whitman W."/>
        </authorList>
    </citation>
    <scope>NUCLEOTIDE SEQUENCE [LARGE SCALE GENOMIC DNA]</scope>
    <source>
        <strain evidence="13 14">SCZa-39</strain>
    </source>
</reference>
<keyword evidence="14" id="KW-1185">Reference proteome</keyword>
<organism evidence="13 14">
    <name type="scientific">Paraburkholderia unamae</name>
    <dbReference type="NCBI Taxonomy" id="219649"/>
    <lineage>
        <taxon>Bacteria</taxon>
        <taxon>Pseudomonadati</taxon>
        <taxon>Pseudomonadota</taxon>
        <taxon>Betaproteobacteria</taxon>
        <taxon>Burkholderiales</taxon>
        <taxon>Burkholderiaceae</taxon>
        <taxon>Paraburkholderia</taxon>
    </lineage>
</organism>
<dbReference type="PROSITE" id="PS51007">
    <property type="entry name" value="CYTC"/>
    <property type="match status" value="3"/>
</dbReference>
<evidence type="ECO:0000256" key="2">
    <source>
        <dbReference type="ARBA" id="ARBA00022448"/>
    </source>
</evidence>
<dbReference type="InterPro" id="IPR008168">
    <property type="entry name" value="Cyt_C_IC"/>
</dbReference>
<evidence type="ECO:0000256" key="10">
    <source>
        <dbReference type="ARBA" id="ARBA00023136"/>
    </source>
</evidence>
<name>A0ABX5KQ41_9BURK</name>
<accession>A0ABX5KQ41</accession>
<dbReference type="Gene3D" id="1.10.760.10">
    <property type="entry name" value="Cytochrome c-like domain"/>
    <property type="match status" value="2"/>
</dbReference>
<dbReference type="PRINTS" id="PR00605">
    <property type="entry name" value="CYTCHROMECIC"/>
</dbReference>
<evidence type="ECO:0000256" key="3">
    <source>
        <dbReference type="ARBA" id="ARBA00022475"/>
    </source>
</evidence>
<keyword evidence="2" id="KW-0813">Transport</keyword>
<evidence type="ECO:0000313" key="14">
    <source>
        <dbReference type="Proteomes" id="UP000245712"/>
    </source>
</evidence>
<feature type="domain" description="Cytochrome c" evidence="12">
    <location>
        <begin position="342"/>
        <end position="428"/>
    </location>
</feature>
<evidence type="ECO:0000256" key="7">
    <source>
        <dbReference type="ARBA" id="ARBA00022737"/>
    </source>
</evidence>
<evidence type="ECO:0000259" key="12">
    <source>
        <dbReference type="PROSITE" id="PS51007"/>
    </source>
</evidence>
<keyword evidence="8" id="KW-0249">Electron transport</keyword>